<accession>A0A3R5YRZ8</accession>
<dbReference type="Pfam" id="PF01503">
    <property type="entry name" value="PRA-PH"/>
    <property type="match status" value="1"/>
</dbReference>
<name>A0A3R5YRZ8_WEICO</name>
<dbReference type="SUPFAM" id="SSF101386">
    <property type="entry name" value="all-alpha NTP pyrophosphatases"/>
    <property type="match status" value="1"/>
</dbReference>
<evidence type="ECO:0000313" key="2">
    <source>
        <dbReference type="Proteomes" id="UP000650485"/>
    </source>
</evidence>
<dbReference type="EMBL" id="JACSZT010000004">
    <property type="protein sequence ID" value="MBC6498503.1"/>
    <property type="molecule type" value="Genomic_DNA"/>
</dbReference>
<organism evidence="1 2">
    <name type="scientific">Weissella confusa</name>
    <name type="common">Lactobacillus confusus</name>
    <dbReference type="NCBI Taxonomy" id="1583"/>
    <lineage>
        <taxon>Bacteria</taxon>
        <taxon>Bacillati</taxon>
        <taxon>Bacillota</taxon>
        <taxon>Bacilli</taxon>
        <taxon>Lactobacillales</taxon>
        <taxon>Lactobacillaceae</taxon>
        <taxon>Weissella</taxon>
    </lineage>
</organism>
<gene>
    <name evidence="1" type="ORF">H7R52_06785</name>
</gene>
<dbReference type="Proteomes" id="UP000650485">
    <property type="component" value="Unassembled WGS sequence"/>
</dbReference>
<dbReference type="InterPro" id="IPR021130">
    <property type="entry name" value="PRib-ATP_PPHydrolase-like"/>
</dbReference>
<evidence type="ECO:0000313" key="1">
    <source>
        <dbReference type="EMBL" id="MBC6498503.1"/>
    </source>
</evidence>
<reference evidence="1" key="1">
    <citation type="submission" date="2020-08" db="EMBL/GenBank/DDBJ databases">
        <title>Complete genome sequence of Weissella confusa strain FS54 provides insights into metabolic potential.</title>
        <authorList>
            <person name="Fhoula I."/>
            <person name="Najjari A."/>
            <person name="Lekired A."/>
            <person name="Bessrour-Aouam N."/>
            <person name="Jaballah S."/>
            <person name="Klibi N."/>
            <person name="Ouzari H.-I."/>
        </authorList>
    </citation>
    <scope>NUCLEOTIDE SEQUENCE</scope>
    <source>
        <strain evidence="1">FS54</strain>
    </source>
</reference>
<dbReference type="CDD" id="cd11532">
    <property type="entry name" value="NTP-PPase_COG4997"/>
    <property type="match status" value="1"/>
</dbReference>
<proteinExistence type="predicted"/>
<sequence>MSKLVRDNIPNFVPTGKFKQLSGKEIEIAIKVKLAEEVREIQEASTKEHLIEELADLYELLKTYVNQQDVTWDEFEESVKKKKKERGGFSKSLYMVTDE</sequence>
<dbReference type="InterPro" id="IPR038735">
    <property type="entry name" value="MSMEG_1276-like_NTP-PPase_dom"/>
</dbReference>
<dbReference type="RefSeq" id="WP_118704211.1">
    <property type="nucleotide sequence ID" value="NZ_CABJBN010000005.1"/>
</dbReference>
<dbReference type="AlphaFoldDB" id="A0A3R5YRZ8"/>
<protein>
    <submittedName>
        <fullName evidence="1">Nucleoside triphosphate pyrophosphohydrolase</fullName>
    </submittedName>
</protein>
<comment type="caution">
    <text evidence="1">The sequence shown here is derived from an EMBL/GenBank/DDBJ whole genome shotgun (WGS) entry which is preliminary data.</text>
</comment>